<dbReference type="RefSeq" id="WP_202719863.1">
    <property type="nucleotide sequence ID" value="NZ_BPEX01000054.1"/>
</dbReference>
<evidence type="ECO:0008006" key="3">
    <source>
        <dbReference type="Google" id="ProtNLM"/>
    </source>
</evidence>
<accession>A0ABS1SSU6</accession>
<evidence type="ECO:0000313" key="1">
    <source>
        <dbReference type="EMBL" id="MBL4911611.1"/>
    </source>
</evidence>
<gene>
    <name evidence="1" type="ORF">JMA39_00345</name>
</gene>
<organism evidence="1 2">
    <name type="scientific">Shewanella schlegeliana</name>
    <dbReference type="NCBI Taxonomy" id="190308"/>
    <lineage>
        <taxon>Bacteria</taxon>
        <taxon>Pseudomonadati</taxon>
        <taxon>Pseudomonadota</taxon>
        <taxon>Gammaproteobacteria</taxon>
        <taxon>Alteromonadales</taxon>
        <taxon>Shewanellaceae</taxon>
        <taxon>Shewanella</taxon>
    </lineage>
</organism>
<reference evidence="1 2" key="1">
    <citation type="submission" date="2021-01" db="EMBL/GenBank/DDBJ databases">
        <title>Genome sequence of Shewanella schlegeliana JCM 11561.</title>
        <authorList>
            <person name="Zhang H."/>
            <person name="Li C."/>
        </authorList>
    </citation>
    <scope>NUCLEOTIDE SEQUENCE [LARGE SCALE GENOMIC DNA]</scope>
    <source>
        <strain evidence="1 2">JCM 11561</strain>
    </source>
</reference>
<protein>
    <recommendedName>
        <fullName evidence="3">Flagellar hook-length control protein FliK</fullName>
    </recommendedName>
</protein>
<name>A0ABS1SSU6_9GAMM</name>
<dbReference type="EMBL" id="JAESVD010000001">
    <property type="protein sequence ID" value="MBL4911611.1"/>
    <property type="molecule type" value="Genomic_DNA"/>
</dbReference>
<dbReference type="Proteomes" id="UP000604898">
    <property type="component" value="Unassembled WGS sequence"/>
</dbReference>
<proteinExistence type="predicted"/>
<comment type="caution">
    <text evidence="1">The sequence shown here is derived from an EMBL/GenBank/DDBJ whole genome shotgun (WGS) entry which is preliminary data.</text>
</comment>
<keyword evidence="2" id="KW-1185">Reference proteome</keyword>
<sequence length="539" mass="58902">MDPLTSQHIINTPLKETGFSSGKSAHAFVPVSVTVTSSGVKLSLSGKQYGVKSATPLPLTHLLKAQRFLLNIVQVNSIISQSSLIALGPSHNQALPQALLSVIGRHPNQEKKLQQLAKRREGYPLPNAKIEANQILFDKTPAIKLEQSNTLVKGTYAACIKTQGDELQLCLSPIQFNAQISLTDLDTGAVALQATETPQSEGKQSSPLIDINTEYQTFLKRLGAISTAHILKDNELPKESQHTNAPVESTEIVPDMNKRFLAGALRKAGGLPTTSSAREAVEQNLATALQRILPNLIPEPLADLTHPQRLKQAIETMLQLSASSSIEIPSAASSHTEIIHLLFLLLLGRKNSQTVSPELANKLKNLQQQLGLPDPLMKLLEASASQSSIGKLISNLNLYQQACSKNEQTTEYYFALPYSINHYQEQLEGQIQKQPSNDGQKSICWNLKLKFNLASGAVLVTAKMLQHAKSQHMYPQTDTLSLRFSSNNESLLNKIKLLQHSLSQKIEAIGFSTVSINTELKSVPASLLPGEHYLVKVEV</sequence>
<evidence type="ECO:0000313" key="2">
    <source>
        <dbReference type="Proteomes" id="UP000604898"/>
    </source>
</evidence>